<dbReference type="InterPro" id="IPR003903">
    <property type="entry name" value="UIM_dom"/>
</dbReference>
<comment type="caution">
    <text evidence="2">The sequence shown here is derived from an EMBL/GenBank/DDBJ whole genome shotgun (WGS) entry which is preliminary data.</text>
</comment>
<accession>A0A4Y9ZQ26</accession>
<dbReference type="OrthoDB" id="10063692at2759"/>
<protein>
    <submittedName>
        <fullName evidence="2">Uncharacterized protein</fullName>
    </submittedName>
</protein>
<dbReference type="Gene3D" id="6.10.140.100">
    <property type="match status" value="1"/>
</dbReference>
<feature type="region of interest" description="Disordered" evidence="1">
    <location>
        <begin position="30"/>
        <end position="205"/>
    </location>
</feature>
<feature type="compositionally biased region" description="Acidic residues" evidence="1">
    <location>
        <begin position="172"/>
        <end position="190"/>
    </location>
</feature>
<sequence>MHMNTLYRASIEAPAHASVELIARTDARRQVLRPRAPAPPQAAPVTTEPEEEDFDETMRRAIQESIESNRTPPATDENESGMDVDAPRNPAFVPQQPWAGPGHERVYDDDDAELQAALRASLETMPPEFRIPDTPPPAAPVAPPVPAPTAAQRPVEPVEVEADQPSTPGAETDTETEGEGEAVQEEEAVSMEEMRRRRLARFGGP</sequence>
<evidence type="ECO:0000313" key="2">
    <source>
        <dbReference type="EMBL" id="TFY76350.1"/>
    </source>
</evidence>
<evidence type="ECO:0000256" key="1">
    <source>
        <dbReference type="SAM" id="MobiDB-lite"/>
    </source>
</evidence>
<keyword evidence="3" id="KW-1185">Reference proteome</keyword>
<evidence type="ECO:0000313" key="3">
    <source>
        <dbReference type="Proteomes" id="UP000298061"/>
    </source>
</evidence>
<organism evidence="2 3">
    <name type="scientific">Hericium alpestre</name>
    <dbReference type="NCBI Taxonomy" id="135208"/>
    <lineage>
        <taxon>Eukaryota</taxon>
        <taxon>Fungi</taxon>
        <taxon>Dikarya</taxon>
        <taxon>Basidiomycota</taxon>
        <taxon>Agaricomycotina</taxon>
        <taxon>Agaricomycetes</taxon>
        <taxon>Russulales</taxon>
        <taxon>Hericiaceae</taxon>
        <taxon>Hericium</taxon>
    </lineage>
</organism>
<dbReference type="PROSITE" id="PS50330">
    <property type="entry name" value="UIM"/>
    <property type="match status" value="1"/>
</dbReference>
<feature type="compositionally biased region" description="Pro residues" evidence="1">
    <location>
        <begin position="133"/>
        <end position="147"/>
    </location>
</feature>
<gene>
    <name evidence="2" type="ORF">EWM64_g7663</name>
</gene>
<dbReference type="EMBL" id="SFCI01001235">
    <property type="protein sequence ID" value="TFY76350.1"/>
    <property type="molecule type" value="Genomic_DNA"/>
</dbReference>
<proteinExistence type="predicted"/>
<feature type="compositionally biased region" description="Basic residues" evidence="1">
    <location>
        <begin position="196"/>
        <end position="205"/>
    </location>
</feature>
<reference evidence="2 3" key="1">
    <citation type="submission" date="2019-02" db="EMBL/GenBank/DDBJ databases">
        <title>Genome sequencing of the rare red list fungi Hericium alpestre (H. flagellum).</title>
        <authorList>
            <person name="Buettner E."/>
            <person name="Kellner H."/>
        </authorList>
    </citation>
    <scope>NUCLEOTIDE SEQUENCE [LARGE SCALE GENOMIC DNA]</scope>
    <source>
        <strain evidence="2 3">DSM 108284</strain>
    </source>
</reference>
<name>A0A4Y9ZQ26_9AGAM</name>
<dbReference type="Proteomes" id="UP000298061">
    <property type="component" value="Unassembled WGS sequence"/>
</dbReference>
<dbReference type="AlphaFoldDB" id="A0A4Y9ZQ26"/>